<reference evidence="1 2" key="1">
    <citation type="journal article" date="2016" name="Genome Announc.">
        <title>Complete Genome Sequence of Thiostrepton-Producing Streptomyces laurentii ATCC 31255.</title>
        <authorList>
            <person name="Doi K."/>
            <person name="Fujino Y."/>
            <person name="Nagayoshi Y."/>
            <person name="Ohshima T."/>
            <person name="Ogata S."/>
        </authorList>
    </citation>
    <scope>NUCLEOTIDE SEQUENCE [LARGE SCALE GENOMIC DNA]</scope>
    <source>
        <strain evidence="1 2">ATCC 31255</strain>
    </source>
</reference>
<evidence type="ECO:0000313" key="2">
    <source>
        <dbReference type="Proteomes" id="UP000217676"/>
    </source>
</evidence>
<dbReference type="AlphaFoldDB" id="A0A160NYX3"/>
<keyword evidence="2" id="KW-1185">Reference proteome</keyword>
<name>A0A160NYX3_STRLU</name>
<dbReference type="KEGG" id="slau:SLA_2157"/>
<keyword evidence="1" id="KW-0804">Transcription</keyword>
<organism evidence="1 2">
    <name type="scientific">Streptomyces laurentii</name>
    <dbReference type="NCBI Taxonomy" id="39478"/>
    <lineage>
        <taxon>Bacteria</taxon>
        <taxon>Bacillati</taxon>
        <taxon>Actinomycetota</taxon>
        <taxon>Actinomycetes</taxon>
        <taxon>Kitasatosporales</taxon>
        <taxon>Streptomycetaceae</taxon>
        <taxon>Streptomyces</taxon>
    </lineage>
</organism>
<proteinExistence type="predicted"/>
<accession>A0A160NYX3</accession>
<gene>
    <name evidence="1" type="ORF">SLA_2157</name>
</gene>
<evidence type="ECO:0000313" key="1">
    <source>
        <dbReference type="EMBL" id="BAU83090.1"/>
    </source>
</evidence>
<protein>
    <submittedName>
        <fullName evidence="1">DNA-directed RNA polymerase</fullName>
    </submittedName>
</protein>
<keyword evidence="1" id="KW-0240">DNA-directed RNA polymerase</keyword>
<sequence length="81" mass="8846">MATPNYEALARDLFGRTEKAIDMIAALSVDTGITFKISDIVQRVEDGLPEGYPDSTNGEHVRRDLIAEMARDALSGAAYED</sequence>
<dbReference type="EMBL" id="AP017424">
    <property type="protein sequence ID" value="BAU83090.1"/>
    <property type="molecule type" value="Genomic_DNA"/>
</dbReference>
<dbReference type="GO" id="GO:0000428">
    <property type="term" value="C:DNA-directed RNA polymerase complex"/>
    <property type="evidence" value="ECO:0007669"/>
    <property type="project" value="UniProtKB-KW"/>
</dbReference>
<dbReference type="Proteomes" id="UP000217676">
    <property type="component" value="Chromosome"/>
</dbReference>